<dbReference type="Proteomes" id="UP000024547">
    <property type="component" value="Unassembled WGS sequence"/>
</dbReference>
<dbReference type="NCBIfam" id="TIGR02135">
    <property type="entry name" value="phoU_full"/>
    <property type="match status" value="1"/>
</dbReference>
<evidence type="ECO:0000256" key="2">
    <source>
        <dbReference type="ARBA" id="ARBA00008107"/>
    </source>
</evidence>
<comment type="similarity">
    <text evidence="2 8">Belongs to the PhoU family.</text>
</comment>
<evidence type="ECO:0000313" key="12">
    <source>
        <dbReference type="Proteomes" id="UP000024547"/>
    </source>
</evidence>
<dbReference type="PANTHER" id="PTHR42930:SF3">
    <property type="entry name" value="PHOSPHATE-SPECIFIC TRANSPORT SYSTEM ACCESSORY PROTEIN PHOU"/>
    <property type="match status" value="1"/>
</dbReference>
<keyword evidence="12" id="KW-1185">Reference proteome</keyword>
<dbReference type="GO" id="GO:0005737">
    <property type="term" value="C:cytoplasm"/>
    <property type="evidence" value="ECO:0007669"/>
    <property type="project" value="UniProtKB-SubCell"/>
</dbReference>
<dbReference type="Pfam" id="PF01895">
    <property type="entry name" value="PhoU"/>
    <property type="match status" value="2"/>
</dbReference>
<evidence type="ECO:0000313" key="10">
    <source>
        <dbReference type="EMBL" id="HAE95123.1"/>
    </source>
</evidence>
<evidence type="ECO:0000313" key="13">
    <source>
        <dbReference type="Proteomes" id="UP000259173"/>
    </source>
</evidence>
<evidence type="ECO:0000256" key="4">
    <source>
        <dbReference type="ARBA" id="ARBA00022448"/>
    </source>
</evidence>
<dbReference type="RefSeq" id="WP_035555293.1">
    <property type="nucleotide sequence ID" value="NZ_AWFH01000062.1"/>
</dbReference>
<evidence type="ECO:0000259" key="9">
    <source>
        <dbReference type="Pfam" id="PF01895"/>
    </source>
</evidence>
<comment type="function">
    <text evidence="7 8">Plays a role in the regulation of phosphate uptake.</text>
</comment>
<keyword evidence="6 8" id="KW-0592">Phosphate transport</keyword>
<protein>
    <recommendedName>
        <fullName evidence="8">Phosphate-specific transport system accessory protein PhoU</fullName>
    </recommendedName>
</protein>
<evidence type="ECO:0000313" key="11">
    <source>
        <dbReference type="EMBL" id="KCZ58097.1"/>
    </source>
</evidence>
<dbReference type="OrthoDB" id="9814256at2"/>
<dbReference type="InterPro" id="IPR028366">
    <property type="entry name" value="PhoU"/>
</dbReference>
<dbReference type="EMBL" id="AWFH01000062">
    <property type="protein sequence ID" value="KCZ58097.1"/>
    <property type="molecule type" value="Genomic_DNA"/>
</dbReference>
<evidence type="ECO:0000256" key="8">
    <source>
        <dbReference type="PIRNR" id="PIRNR003107"/>
    </source>
</evidence>
<dbReference type="InterPro" id="IPR038078">
    <property type="entry name" value="PhoU-like_sf"/>
</dbReference>
<evidence type="ECO:0000256" key="7">
    <source>
        <dbReference type="ARBA" id="ARBA00056181"/>
    </source>
</evidence>
<evidence type="ECO:0000256" key="1">
    <source>
        <dbReference type="ARBA" id="ARBA00004496"/>
    </source>
</evidence>
<comment type="subcellular location">
    <subcellularLocation>
        <location evidence="1 8">Cytoplasm</location>
    </subcellularLocation>
</comment>
<dbReference type="STRING" id="1280948.HY36_11360"/>
<dbReference type="GO" id="GO:0030643">
    <property type="term" value="P:intracellular phosphate ion homeostasis"/>
    <property type="evidence" value="ECO:0007669"/>
    <property type="project" value="InterPro"/>
</dbReference>
<dbReference type="Proteomes" id="UP000259173">
    <property type="component" value="Unassembled WGS sequence"/>
</dbReference>
<reference evidence="11 12" key="1">
    <citation type="journal article" date="2014" name="Antonie Van Leeuwenhoek">
        <title>Hyphomonas beringensis sp. nov. and Hyphomonas chukchiensis sp. nov., isolated from surface seawater of the Bering Sea and Chukchi Sea.</title>
        <authorList>
            <person name="Li C."/>
            <person name="Lai Q."/>
            <person name="Li G."/>
            <person name="Dong C."/>
            <person name="Wang J."/>
            <person name="Liao Y."/>
            <person name="Shao Z."/>
        </authorList>
    </citation>
    <scope>NUCLEOTIDE SEQUENCE [LARGE SCALE GENOMIC DNA]</scope>
    <source>
        <strain evidence="11 12">22II1-22F38</strain>
    </source>
</reference>
<gene>
    <name evidence="10" type="primary">phoU</name>
    <name evidence="10" type="ORF">DCG65_11215</name>
    <name evidence="11" type="ORF">HY36_11360</name>
</gene>
<dbReference type="GO" id="GO:0006817">
    <property type="term" value="P:phosphate ion transport"/>
    <property type="evidence" value="ECO:0007669"/>
    <property type="project" value="UniProtKB-KW"/>
</dbReference>
<dbReference type="SUPFAM" id="SSF109755">
    <property type="entry name" value="PhoU-like"/>
    <property type="match status" value="1"/>
</dbReference>
<dbReference type="EMBL" id="DMBR01000341">
    <property type="protein sequence ID" value="HAE95123.1"/>
    <property type="molecule type" value="Genomic_DNA"/>
</dbReference>
<dbReference type="AlphaFoldDB" id="A0A059DXC5"/>
<dbReference type="InterPro" id="IPR026022">
    <property type="entry name" value="PhoU_dom"/>
</dbReference>
<dbReference type="Gene3D" id="1.20.58.220">
    <property type="entry name" value="Phosphate transport system protein phou homolog 2, domain 2"/>
    <property type="match status" value="1"/>
</dbReference>
<keyword evidence="4 8" id="KW-0813">Transport</keyword>
<proteinExistence type="inferred from homology"/>
<evidence type="ECO:0000256" key="3">
    <source>
        <dbReference type="ARBA" id="ARBA00011738"/>
    </source>
</evidence>
<dbReference type="GO" id="GO:0045936">
    <property type="term" value="P:negative regulation of phosphate metabolic process"/>
    <property type="evidence" value="ECO:0007669"/>
    <property type="project" value="InterPro"/>
</dbReference>
<reference evidence="10 13" key="2">
    <citation type="journal article" date="2018" name="Nat. Biotechnol.">
        <title>A standardized bacterial taxonomy based on genome phylogeny substantially revises the tree of life.</title>
        <authorList>
            <person name="Parks D.H."/>
            <person name="Chuvochina M."/>
            <person name="Waite D.W."/>
            <person name="Rinke C."/>
            <person name="Skarshewski A."/>
            <person name="Chaumeil P.A."/>
            <person name="Hugenholtz P."/>
        </authorList>
    </citation>
    <scope>NUCLEOTIDE SEQUENCE [LARGE SCALE GENOMIC DNA]</scope>
    <source>
        <strain evidence="10">UBA8557</strain>
    </source>
</reference>
<comment type="subunit">
    <text evidence="3 8">Homodimer.</text>
</comment>
<dbReference type="FunFam" id="1.20.58.220:FF:000004">
    <property type="entry name" value="Phosphate-specific transport system accessory protein PhoU"/>
    <property type="match status" value="1"/>
</dbReference>
<name>A0A059DXC5_9PROT</name>
<organism evidence="11 12">
    <name type="scientific">Hyphomonas atlantica</name>
    <dbReference type="NCBI Taxonomy" id="1280948"/>
    <lineage>
        <taxon>Bacteria</taxon>
        <taxon>Pseudomonadati</taxon>
        <taxon>Pseudomonadota</taxon>
        <taxon>Alphaproteobacteria</taxon>
        <taxon>Hyphomonadales</taxon>
        <taxon>Hyphomonadaceae</taxon>
        <taxon>Hyphomonas</taxon>
    </lineage>
</organism>
<comment type="caution">
    <text evidence="11">The sequence shown here is derived from an EMBL/GenBank/DDBJ whole genome shotgun (WGS) entry which is preliminary data.</text>
</comment>
<dbReference type="GeneID" id="92500894"/>
<dbReference type="PATRIC" id="fig|1280948.3.peg.3393"/>
<dbReference type="eggNOG" id="COG0704">
    <property type="taxonomic scope" value="Bacteria"/>
</dbReference>
<keyword evidence="5 8" id="KW-0963">Cytoplasm</keyword>
<feature type="domain" description="PhoU" evidence="9">
    <location>
        <begin position="124"/>
        <end position="207"/>
    </location>
</feature>
<feature type="domain" description="PhoU" evidence="9">
    <location>
        <begin position="20"/>
        <end position="107"/>
    </location>
</feature>
<evidence type="ECO:0000256" key="6">
    <source>
        <dbReference type="ARBA" id="ARBA00022592"/>
    </source>
</evidence>
<evidence type="ECO:0000256" key="5">
    <source>
        <dbReference type="ARBA" id="ARBA00022490"/>
    </source>
</evidence>
<accession>A0A059DXC5</accession>
<dbReference type="PIRSF" id="PIRSF003107">
    <property type="entry name" value="PhoU"/>
    <property type="match status" value="1"/>
</dbReference>
<sequence>MADHIVSAFTDELDKIAADLMRMGGIVETMILDSCLAVDRNDHSLAKDVISRDPSVDRLEEEVERQIVSLIARRQPMAHDLRSVFAALKTAGELERIGDLSKNIGKRTLMLDDSVPSNMRHGVARMARPVSFQLHSVLDAYATSNAETAKTVWESDDDIDQHYNSLFREMITYMIEDPRTIGAGAHMLFMAKNLERIGDHCTNIAEFIYFQITGEYLMPHERPKSPNTGV</sequence>
<dbReference type="PANTHER" id="PTHR42930">
    <property type="entry name" value="PHOSPHATE-SPECIFIC TRANSPORT SYSTEM ACCESSORY PROTEIN PHOU"/>
    <property type="match status" value="1"/>
</dbReference>